<dbReference type="EMBL" id="RBVV01000159">
    <property type="protein sequence ID" value="RNJ53052.1"/>
    <property type="molecule type" value="Genomic_DNA"/>
</dbReference>
<evidence type="ECO:0000313" key="3">
    <source>
        <dbReference type="Proteomes" id="UP000267145"/>
    </source>
</evidence>
<dbReference type="InterPro" id="IPR051678">
    <property type="entry name" value="AGP_Transferase"/>
</dbReference>
<dbReference type="PANTHER" id="PTHR21310">
    <property type="entry name" value="AMINOGLYCOSIDE PHOSPHOTRANSFERASE-RELATED-RELATED"/>
    <property type="match status" value="1"/>
</dbReference>
<evidence type="ECO:0000259" key="1">
    <source>
        <dbReference type="Pfam" id="PF01636"/>
    </source>
</evidence>
<dbReference type="CDD" id="cd05120">
    <property type="entry name" value="APH_ChoK_like"/>
    <property type="match status" value="1"/>
</dbReference>
<dbReference type="PANTHER" id="PTHR21310:SF58">
    <property type="entry name" value="AMINOGLYCOSIDE PHOSPHOTRANSFERASE DOMAIN-CONTAINING PROTEIN"/>
    <property type="match status" value="1"/>
</dbReference>
<evidence type="ECO:0000313" key="2">
    <source>
        <dbReference type="EMBL" id="RNJ53052.1"/>
    </source>
</evidence>
<dbReference type="InterPro" id="IPR002575">
    <property type="entry name" value="Aminoglycoside_PTrfase"/>
</dbReference>
<accession>A0A3M9XZ45</accession>
<dbReference type="RefSeq" id="XP_028491210.1">
    <property type="nucleotide sequence ID" value="XM_028636603.1"/>
</dbReference>
<organism evidence="2 3">
    <name type="scientific">Verticillium nonalfalfae</name>
    <dbReference type="NCBI Taxonomy" id="1051616"/>
    <lineage>
        <taxon>Eukaryota</taxon>
        <taxon>Fungi</taxon>
        <taxon>Dikarya</taxon>
        <taxon>Ascomycota</taxon>
        <taxon>Pezizomycotina</taxon>
        <taxon>Sordariomycetes</taxon>
        <taxon>Hypocreomycetidae</taxon>
        <taxon>Glomerellales</taxon>
        <taxon>Plectosphaerellaceae</taxon>
        <taxon>Verticillium</taxon>
    </lineage>
</organism>
<dbReference type="Pfam" id="PF01636">
    <property type="entry name" value="APH"/>
    <property type="match status" value="1"/>
</dbReference>
<dbReference type="Proteomes" id="UP000267145">
    <property type="component" value="Unassembled WGS sequence"/>
</dbReference>
<reference evidence="2 3" key="1">
    <citation type="submission" date="2018-10" db="EMBL/GenBank/DDBJ databases">
        <title>Genome sequence of Verticillium nonalfalfae VnAa140.</title>
        <authorList>
            <person name="Stajich J.E."/>
            <person name="Kasson M.T."/>
        </authorList>
    </citation>
    <scope>NUCLEOTIDE SEQUENCE [LARGE SCALE GENOMIC DNA]</scope>
    <source>
        <strain evidence="2 3">VnAa140</strain>
    </source>
</reference>
<gene>
    <name evidence="2" type="ORF">D7B24_002394</name>
</gene>
<dbReference type="AlphaFoldDB" id="A0A3M9XZ45"/>
<dbReference type="SUPFAM" id="SSF56112">
    <property type="entry name" value="Protein kinase-like (PK-like)"/>
    <property type="match status" value="1"/>
</dbReference>
<dbReference type="GeneID" id="39606083"/>
<name>A0A3M9XZ45_9PEZI</name>
<feature type="domain" description="Aminoglycoside phosphotransferase" evidence="1">
    <location>
        <begin position="95"/>
        <end position="264"/>
    </location>
</feature>
<comment type="caution">
    <text evidence="2">The sequence shown here is derived from an EMBL/GenBank/DDBJ whole genome shotgun (WGS) entry which is preliminary data.</text>
</comment>
<dbReference type="InterPro" id="IPR011009">
    <property type="entry name" value="Kinase-like_dom_sf"/>
</dbReference>
<sequence>MPSISSSQPHLNESIREVDEYSWLISNIFLLTRSSSPPPEEVPTDQVCWSDSNGGHFTLDVVSEPLPDSKPLAEDPSSISIVHAVDNQAAVWRAGEAFIKAHHIDYPDVTREHVTLQFLKDQKPQGFVFPTVFHHFETNSRYFLIVSRIPGQLLDEAWPSLDEAERQYYIAQVAEICNRLAAWKGDIIGGVDRRQLLERYLVKGNSKMTDALSPQQLLKNCTEISMDISTLVFYHCDLGPTNILVDASTGSLGIIDWELAGYVPIEWVRTKFRLSAGMDFTHGDEDSRRDWRRRVAQHLEKIGYDDAVDAWRKFQNSK</sequence>
<protein>
    <recommendedName>
        <fullName evidence="1">Aminoglycoside phosphotransferase domain-containing protein</fullName>
    </recommendedName>
</protein>
<proteinExistence type="predicted"/>
<dbReference type="Gene3D" id="3.90.1200.10">
    <property type="match status" value="1"/>
</dbReference>
<keyword evidence="3" id="KW-1185">Reference proteome</keyword>